<evidence type="ECO:0000313" key="2">
    <source>
        <dbReference type="Proteomes" id="UP000317909"/>
    </source>
</evidence>
<dbReference type="RefSeq" id="WP_145433637.1">
    <property type="nucleotide sequence ID" value="NZ_CP036339.1"/>
</dbReference>
<keyword evidence="2" id="KW-1185">Reference proteome</keyword>
<reference evidence="1 2" key="1">
    <citation type="submission" date="2019-02" db="EMBL/GenBank/DDBJ databases">
        <title>Deep-cultivation of Planctomycetes and their phenomic and genomic characterization uncovers novel biology.</title>
        <authorList>
            <person name="Wiegand S."/>
            <person name="Jogler M."/>
            <person name="Boedeker C."/>
            <person name="Pinto D."/>
            <person name="Vollmers J."/>
            <person name="Rivas-Marin E."/>
            <person name="Kohn T."/>
            <person name="Peeters S.H."/>
            <person name="Heuer A."/>
            <person name="Rast P."/>
            <person name="Oberbeckmann S."/>
            <person name="Bunk B."/>
            <person name="Jeske O."/>
            <person name="Meyerdierks A."/>
            <person name="Storesund J.E."/>
            <person name="Kallscheuer N."/>
            <person name="Luecker S."/>
            <person name="Lage O.M."/>
            <person name="Pohl T."/>
            <person name="Merkel B.J."/>
            <person name="Hornburger P."/>
            <person name="Mueller R.-W."/>
            <person name="Bruemmer F."/>
            <person name="Labrenz M."/>
            <person name="Spormann A.M."/>
            <person name="Op den Camp H."/>
            <person name="Overmann J."/>
            <person name="Amann R."/>
            <person name="Jetten M.S.M."/>
            <person name="Mascher T."/>
            <person name="Medema M.H."/>
            <person name="Devos D.P."/>
            <person name="Kaster A.-K."/>
            <person name="Ovreas L."/>
            <person name="Rohde M."/>
            <person name="Galperin M.Y."/>
            <person name="Jogler C."/>
        </authorList>
    </citation>
    <scope>NUCLEOTIDE SEQUENCE [LARGE SCALE GENOMIC DNA]</scope>
    <source>
        <strain evidence="1 2">I41</strain>
    </source>
</reference>
<name>A0A517TZV9_9BACT</name>
<dbReference type="Proteomes" id="UP000317909">
    <property type="component" value="Chromosome"/>
</dbReference>
<evidence type="ECO:0000313" key="1">
    <source>
        <dbReference type="EMBL" id="QDT73917.1"/>
    </source>
</evidence>
<dbReference type="OrthoDB" id="290564at2"/>
<gene>
    <name evidence="1" type="ORF">I41_31090</name>
</gene>
<proteinExistence type="predicted"/>
<protein>
    <submittedName>
        <fullName evidence="1">Uncharacterized protein</fullName>
    </submittedName>
</protein>
<dbReference type="KEGG" id="llh:I41_31090"/>
<organism evidence="1 2">
    <name type="scientific">Lacipirellula limnantheis</name>
    <dbReference type="NCBI Taxonomy" id="2528024"/>
    <lineage>
        <taxon>Bacteria</taxon>
        <taxon>Pseudomonadati</taxon>
        <taxon>Planctomycetota</taxon>
        <taxon>Planctomycetia</taxon>
        <taxon>Pirellulales</taxon>
        <taxon>Lacipirellulaceae</taxon>
        <taxon>Lacipirellula</taxon>
    </lineage>
</organism>
<dbReference type="EMBL" id="CP036339">
    <property type="protein sequence ID" value="QDT73917.1"/>
    <property type="molecule type" value="Genomic_DNA"/>
</dbReference>
<accession>A0A517TZV9</accession>
<dbReference type="AlphaFoldDB" id="A0A517TZV9"/>
<dbReference type="Gene3D" id="2.20.28.160">
    <property type="match status" value="1"/>
</dbReference>
<sequence length="80" mass="8750">MAATYFVQECPTCGRNLQVRVDYMGKRVVCQHCKAKFEACDPTSAAYPPMESSLSLLARADQLIESASRSGLSTMSRTAI</sequence>